<dbReference type="Proteomes" id="UP001652445">
    <property type="component" value="Unassembled WGS sequence"/>
</dbReference>
<name>A0ABT2UAZ0_9BACL</name>
<gene>
    <name evidence="1" type="ORF">OB236_06625</name>
</gene>
<keyword evidence="2" id="KW-1185">Reference proteome</keyword>
<proteinExistence type="predicted"/>
<evidence type="ECO:0000313" key="2">
    <source>
        <dbReference type="Proteomes" id="UP001652445"/>
    </source>
</evidence>
<comment type="caution">
    <text evidence="1">The sequence shown here is derived from an EMBL/GenBank/DDBJ whole genome shotgun (WGS) entry which is preliminary data.</text>
</comment>
<organism evidence="1 2">
    <name type="scientific">Paenibacillus baimaensis</name>
    <dbReference type="NCBI Taxonomy" id="2982185"/>
    <lineage>
        <taxon>Bacteria</taxon>
        <taxon>Bacillati</taxon>
        <taxon>Bacillota</taxon>
        <taxon>Bacilli</taxon>
        <taxon>Bacillales</taxon>
        <taxon>Paenibacillaceae</taxon>
        <taxon>Paenibacillus</taxon>
    </lineage>
</organism>
<evidence type="ECO:0008006" key="3">
    <source>
        <dbReference type="Google" id="ProtNLM"/>
    </source>
</evidence>
<evidence type="ECO:0000313" key="1">
    <source>
        <dbReference type="EMBL" id="MCU6791804.1"/>
    </source>
</evidence>
<dbReference type="RefSeq" id="WP_262683248.1">
    <property type="nucleotide sequence ID" value="NZ_JAOQIO010000015.1"/>
</dbReference>
<reference evidence="1 2" key="1">
    <citation type="submission" date="2022-09" db="EMBL/GenBank/DDBJ databases">
        <authorList>
            <person name="Han X.L."/>
            <person name="Wang Q."/>
            <person name="Lu T."/>
        </authorList>
    </citation>
    <scope>NUCLEOTIDE SEQUENCE [LARGE SCALE GENOMIC DNA]</scope>
    <source>
        <strain evidence="1 2">WQ 127069</strain>
    </source>
</reference>
<accession>A0ABT2UAZ0</accession>
<protein>
    <recommendedName>
        <fullName evidence="3">Heparin-sulfate lyase N-terminal domain-containing protein</fullName>
    </recommendedName>
</protein>
<sequence>MECRPIREWLYAGPFDKDVSHLYEDNYIVPVEPYLPMIEEACQIMNGLAPAEGESVVFLEQESMWSFARTGPSEKKMTWARYGTHARLLVTYAYSRLIVLQSGIYRCRLWLYGSAAMMLNGEIIFTHQSVGRVDEEFVLDIHLQEGDNECLLMLANVHLHCTNSFSLTIESEGIQAYVPLLLGNEGRTELEEDLGGFYLASPVIQGEDSITVQWDRPVASKGTFIFTVHRGNSGVSKGVIIEIATMLDEHQRSLRLASYDELPAGGQYLITVDYRSEQSMQSGLVTGITLQVIYVDYFAEMVPSGNYKERQRYLLEQTGQLQLAEIPEPALYGIYRELSRLESGMDNEVDVQSIRKTLSYINERYDCADFAMHGLLRIYYKHRTNPILPNELKEEMKACILGFKYWVDEPGKSLMFTRSENHEILFFSAEYLAGLLFPADNFTNSNQNGLFHALKGRLNAERWIKEKGMYGFTEWHSNTYYEEDLLAMLNLFDFSEENSPIRILAKQLIDLILAFISSHSYQGIMGTTHGRCYEQSIIYPELESMRTMNWLLFGLPKIMVRKLSIGAVSLASSCYEPLPAWEHIASSTEPLLTRTRMGLFPSSGMGGVNTSTFRTEHYMVSGLVESKKGEFSAQAQAGQILLDGGVPVFVSCFDNKSKTTRPSYWGGQYRMPKTIAYRNVLVYIYRIDSVAGFTHCYFPTKQFDQVREHHGWLFGQKGDAYVAVYSLKPYHEVTEGEYGGRELLCLDKQNIWLLEAGSVKEWGSFDSFAKSISEAPIELLGEDILYTSPSIGKVELGWERICTVKGIPVLEDDYPLIDNPYAFGEYGSGIIKLNLSGIKKTLNFQF</sequence>
<dbReference type="EMBL" id="JAOQIO010000015">
    <property type="protein sequence ID" value="MCU6791804.1"/>
    <property type="molecule type" value="Genomic_DNA"/>
</dbReference>